<dbReference type="Gene3D" id="3.55.50.30">
    <property type="match status" value="1"/>
</dbReference>
<feature type="transmembrane region" description="Helical" evidence="1">
    <location>
        <begin position="97"/>
        <end position="118"/>
    </location>
</feature>
<dbReference type="InterPro" id="IPR012373">
    <property type="entry name" value="Ferrdict_sens_TM"/>
</dbReference>
<dbReference type="RefSeq" id="WP_271187600.1">
    <property type="nucleotide sequence ID" value="NZ_BSFE01000009.1"/>
</dbReference>
<evidence type="ECO:0000259" key="3">
    <source>
        <dbReference type="Pfam" id="PF16220"/>
    </source>
</evidence>
<dbReference type="GO" id="GO:0016989">
    <property type="term" value="F:sigma factor antagonist activity"/>
    <property type="evidence" value="ECO:0007669"/>
    <property type="project" value="TreeGrafter"/>
</dbReference>
<accession>A0A9W6MPS3</accession>
<sequence>MNAAEETLIVTQARDWHVRQLGGLTPAEADALRDWLDASAAHAAAFEQVGALWSDLGWDEILNAKALDRAAARERRAVRGGGGIRSWLQAVLRPRGLLAAGGAGLLAAALALAVFFTLPGDPLVTGPGAGQTQVYQTAIGEIREVELADGSRVTLGGRTAIRVDFGRDARAVRLVAGGDALFEVARDESRPFTVQAGTLSATVLGTVFEVNRSSGTTAVGVVEGRVRVQGQGGGDAVLQAGDRIVAEAGAPWQREQMQPDQAARWMQTRLAYRDTPLSDIVADVNRYHAGGVRLGSADLGALRVTSSFRIDQLETALSGIALSHGLELVRTGDGGFVIRRPGTAE</sequence>
<feature type="domain" description="FecR protein" evidence="2">
    <location>
        <begin position="134"/>
        <end position="227"/>
    </location>
</feature>
<dbReference type="Gene3D" id="2.60.120.1440">
    <property type="match status" value="1"/>
</dbReference>
<evidence type="ECO:0000259" key="2">
    <source>
        <dbReference type="Pfam" id="PF04773"/>
    </source>
</evidence>
<dbReference type="InterPro" id="IPR032623">
    <property type="entry name" value="FecR_N"/>
</dbReference>
<keyword evidence="1" id="KW-0812">Transmembrane</keyword>
<organism evidence="4 5">
    <name type="scientific">Maricaulis virginensis</name>
    <dbReference type="NCBI Taxonomy" id="144022"/>
    <lineage>
        <taxon>Bacteria</taxon>
        <taxon>Pseudomonadati</taxon>
        <taxon>Pseudomonadota</taxon>
        <taxon>Alphaproteobacteria</taxon>
        <taxon>Maricaulales</taxon>
        <taxon>Maricaulaceae</taxon>
        <taxon>Maricaulis</taxon>
    </lineage>
</organism>
<protein>
    <submittedName>
        <fullName evidence="4">Glycerol-3-phosphate ABC transporter substrate-binding protein</fullName>
    </submittedName>
</protein>
<dbReference type="EMBL" id="BSFE01000009">
    <property type="protein sequence ID" value="GLK53246.1"/>
    <property type="molecule type" value="Genomic_DNA"/>
</dbReference>
<dbReference type="InterPro" id="IPR006860">
    <property type="entry name" value="FecR"/>
</dbReference>
<reference evidence="4" key="2">
    <citation type="submission" date="2023-01" db="EMBL/GenBank/DDBJ databases">
        <authorList>
            <person name="Sun Q."/>
            <person name="Evtushenko L."/>
        </authorList>
    </citation>
    <scope>NUCLEOTIDE SEQUENCE</scope>
    <source>
        <strain evidence="4">VKM B-1513</strain>
    </source>
</reference>
<evidence type="ECO:0000256" key="1">
    <source>
        <dbReference type="SAM" id="Phobius"/>
    </source>
</evidence>
<keyword evidence="5" id="KW-1185">Reference proteome</keyword>
<feature type="domain" description="FecR N-terminal" evidence="3">
    <location>
        <begin position="12"/>
        <end position="51"/>
    </location>
</feature>
<dbReference type="AlphaFoldDB" id="A0A9W6MPS3"/>
<evidence type="ECO:0000313" key="5">
    <source>
        <dbReference type="Proteomes" id="UP001143486"/>
    </source>
</evidence>
<evidence type="ECO:0000313" key="4">
    <source>
        <dbReference type="EMBL" id="GLK53246.1"/>
    </source>
</evidence>
<dbReference type="PANTHER" id="PTHR30273">
    <property type="entry name" value="PERIPLASMIC SIGNAL SENSOR AND SIGMA FACTOR ACTIVATOR FECR-RELATED"/>
    <property type="match status" value="1"/>
</dbReference>
<proteinExistence type="predicted"/>
<comment type="caution">
    <text evidence="4">The sequence shown here is derived from an EMBL/GenBank/DDBJ whole genome shotgun (WGS) entry which is preliminary data.</text>
</comment>
<keyword evidence="1" id="KW-0472">Membrane</keyword>
<dbReference type="PANTHER" id="PTHR30273:SF2">
    <property type="entry name" value="PROTEIN FECR"/>
    <property type="match status" value="1"/>
</dbReference>
<gene>
    <name evidence="4" type="ORF">GCM10017621_27540</name>
</gene>
<dbReference type="Proteomes" id="UP001143486">
    <property type="component" value="Unassembled WGS sequence"/>
</dbReference>
<dbReference type="Pfam" id="PF16220">
    <property type="entry name" value="DUF4880"/>
    <property type="match status" value="1"/>
</dbReference>
<keyword evidence="1" id="KW-1133">Transmembrane helix</keyword>
<reference evidence="4" key="1">
    <citation type="journal article" date="2014" name="Int. J. Syst. Evol. Microbiol.">
        <title>Complete genome sequence of Corynebacterium casei LMG S-19264T (=DSM 44701T), isolated from a smear-ripened cheese.</title>
        <authorList>
            <consortium name="US DOE Joint Genome Institute (JGI-PGF)"/>
            <person name="Walter F."/>
            <person name="Albersmeier A."/>
            <person name="Kalinowski J."/>
            <person name="Ruckert C."/>
        </authorList>
    </citation>
    <scope>NUCLEOTIDE SEQUENCE</scope>
    <source>
        <strain evidence="4">VKM B-1513</strain>
    </source>
</reference>
<dbReference type="Pfam" id="PF04773">
    <property type="entry name" value="FecR"/>
    <property type="match status" value="1"/>
</dbReference>
<name>A0A9W6MPS3_9PROT</name>
<dbReference type="PIRSF" id="PIRSF018266">
    <property type="entry name" value="FecR"/>
    <property type="match status" value="1"/>
</dbReference>